<protein>
    <submittedName>
        <fullName evidence="2">Uncharacterized protein</fullName>
    </submittedName>
</protein>
<accession>A0A9N9SK01</accession>
<keyword evidence="3" id="KW-1185">Reference proteome</keyword>
<evidence type="ECO:0000313" key="3">
    <source>
        <dbReference type="Proteomes" id="UP001153737"/>
    </source>
</evidence>
<reference evidence="2" key="2">
    <citation type="submission" date="2022-10" db="EMBL/GenBank/DDBJ databases">
        <authorList>
            <consortium name="ENA_rothamsted_submissions"/>
            <consortium name="culmorum"/>
            <person name="King R."/>
        </authorList>
    </citation>
    <scope>NUCLEOTIDE SEQUENCE</scope>
</reference>
<sequence length="226" mass="24870">MTTTLSDNPLTRRSLEWDACIYRDIGTIHLRSGCILAKKTESAVTTCDCSVPCTLADLKSDSVRRWVDSQPSPTLPKDNSKPFKGSTINNNTLDFWSPTCSMPMLLQQPPGHVILSSHETDQPLDFTMSKFKTKGSATVASQLKQFGSFTAQQQMMLLQNNGLYYNRSNNNKSFTRGSTPSSSSSEEDGVGPPVGSPRSPPLSPLQPRRDGLHLLENITGDPNQYE</sequence>
<dbReference type="EMBL" id="OU896712">
    <property type="protein sequence ID" value="CAG9822538.1"/>
    <property type="molecule type" value="Genomic_DNA"/>
</dbReference>
<dbReference type="AlphaFoldDB" id="A0A9N9SK01"/>
<organism evidence="2 3">
    <name type="scientific">Phaedon cochleariae</name>
    <name type="common">Mustard beetle</name>
    <dbReference type="NCBI Taxonomy" id="80249"/>
    <lineage>
        <taxon>Eukaryota</taxon>
        <taxon>Metazoa</taxon>
        <taxon>Ecdysozoa</taxon>
        <taxon>Arthropoda</taxon>
        <taxon>Hexapoda</taxon>
        <taxon>Insecta</taxon>
        <taxon>Pterygota</taxon>
        <taxon>Neoptera</taxon>
        <taxon>Endopterygota</taxon>
        <taxon>Coleoptera</taxon>
        <taxon>Polyphaga</taxon>
        <taxon>Cucujiformia</taxon>
        <taxon>Chrysomeloidea</taxon>
        <taxon>Chrysomelidae</taxon>
        <taxon>Chrysomelinae</taxon>
        <taxon>Chrysomelini</taxon>
        <taxon>Phaedon</taxon>
    </lineage>
</organism>
<feature type="region of interest" description="Disordered" evidence="1">
    <location>
        <begin position="168"/>
        <end position="226"/>
    </location>
</feature>
<dbReference type="OrthoDB" id="6730639at2759"/>
<name>A0A9N9SK01_PHACE</name>
<evidence type="ECO:0000313" key="2">
    <source>
        <dbReference type="EMBL" id="CAG9822538.1"/>
    </source>
</evidence>
<gene>
    <name evidence="2" type="ORF">PHAECO_LOCUS10257</name>
</gene>
<proteinExistence type="predicted"/>
<feature type="compositionally biased region" description="Pro residues" evidence="1">
    <location>
        <begin position="194"/>
        <end position="204"/>
    </location>
</feature>
<dbReference type="Proteomes" id="UP001153737">
    <property type="component" value="Chromosome 6"/>
</dbReference>
<reference evidence="2" key="1">
    <citation type="submission" date="2022-01" db="EMBL/GenBank/DDBJ databases">
        <authorList>
            <person name="King R."/>
        </authorList>
    </citation>
    <scope>NUCLEOTIDE SEQUENCE</scope>
</reference>
<evidence type="ECO:0000256" key="1">
    <source>
        <dbReference type="SAM" id="MobiDB-lite"/>
    </source>
</evidence>